<protein>
    <recommendedName>
        <fullName evidence="4">Acyl-CoA transferase</fullName>
    </recommendedName>
</protein>
<dbReference type="InterPro" id="IPR003673">
    <property type="entry name" value="CoA-Trfase_fam_III"/>
</dbReference>
<dbReference type="GO" id="GO:0003824">
    <property type="term" value="F:catalytic activity"/>
    <property type="evidence" value="ECO:0007669"/>
    <property type="project" value="InterPro"/>
</dbReference>
<dbReference type="InterPro" id="IPR050509">
    <property type="entry name" value="CoA-transferase_III"/>
</dbReference>
<evidence type="ECO:0000256" key="1">
    <source>
        <dbReference type="SAM" id="MobiDB-lite"/>
    </source>
</evidence>
<dbReference type="Proteomes" id="UP000078292">
    <property type="component" value="Unassembled WGS sequence"/>
</dbReference>
<dbReference type="SUPFAM" id="SSF89796">
    <property type="entry name" value="CoA-transferase family III (CaiB/BaiF)"/>
    <property type="match status" value="2"/>
</dbReference>
<name>A0A1B7LVB2_9MICC</name>
<reference evidence="2 3" key="1">
    <citation type="submission" date="2016-04" db="EMBL/GenBank/DDBJ databases">
        <title>First whole genome shotgun sequence of the bacterium Enteractinococcus sp. strain UASWS1574.</title>
        <authorList>
            <person name="Crovadore J."/>
            <person name="Chablais R."/>
            <person name="Lefort F."/>
        </authorList>
    </citation>
    <scope>NUCLEOTIDE SEQUENCE [LARGE SCALE GENOMIC DNA]</scope>
    <source>
        <strain evidence="2 3">UASWS1574</strain>
    </source>
</reference>
<comment type="caution">
    <text evidence="2">The sequence shown here is derived from an EMBL/GenBank/DDBJ whole genome shotgun (WGS) entry which is preliminary data.</text>
</comment>
<accession>A0A1B7LVB2</accession>
<evidence type="ECO:0008006" key="4">
    <source>
        <dbReference type="Google" id="ProtNLM"/>
    </source>
</evidence>
<dbReference type="Pfam" id="PF02515">
    <property type="entry name" value="CoA_transf_3"/>
    <property type="match status" value="1"/>
</dbReference>
<feature type="region of interest" description="Disordered" evidence="1">
    <location>
        <begin position="1"/>
        <end position="20"/>
    </location>
</feature>
<organism evidence="2 3">
    <name type="scientific">Enteractinococcus helveticum</name>
    <dbReference type="NCBI Taxonomy" id="1837282"/>
    <lineage>
        <taxon>Bacteria</taxon>
        <taxon>Bacillati</taxon>
        <taxon>Actinomycetota</taxon>
        <taxon>Actinomycetes</taxon>
        <taxon>Micrococcales</taxon>
        <taxon>Micrococcaceae</taxon>
    </lineage>
</organism>
<dbReference type="PANTHER" id="PTHR48228">
    <property type="entry name" value="SUCCINYL-COA--D-CITRAMALATE COA-TRANSFERASE"/>
    <property type="match status" value="1"/>
</dbReference>
<evidence type="ECO:0000313" key="2">
    <source>
        <dbReference type="EMBL" id="OAV52166.1"/>
    </source>
</evidence>
<dbReference type="InterPro" id="IPR023606">
    <property type="entry name" value="CoA-Trfase_III_dom_1_sf"/>
</dbReference>
<dbReference type="AlphaFoldDB" id="A0A1B7LVB2"/>
<dbReference type="Gene3D" id="3.40.50.10540">
    <property type="entry name" value="Crotonobetainyl-coa:carnitine coa-transferase, domain 1"/>
    <property type="match status" value="1"/>
</dbReference>
<evidence type="ECO:0000313" key="3">
    <source>
        <dbReference type="Proteomes" id="UP000078292"/>
    </source>
</evidence>
<gene>
    <name evidence="2" type="ORF">A6F49_01215</name>
</gene>
<sequence length="486" mass="52274">MIPAHPHHEPTSSHDTHDTNRTLHQVGNKVADALGLTSGELALIPPLQEPPRWTSRLRVGELAFDSVALASLALSLAGIDRGVFASHEVSVMPDPHKVQASFGSEKLFRLDGSAPTIWAGLSGFWKVRDGWVRTHGNYPHHAQRLARLLEIAPDAPRGAVEAAMQQWSRLELEQHALAAGALAIAVRTPAEWQDHPQYPSIRHSPILHYAAVGDAPPRSWPVTATLPLTGVRVLDLTRVIAGPVATRDLALAGADVLRIDAPQLPEAAWQHLDTGQGKRTALLDLDQPQDRAQLDQLLLEADVVVHDYRPAALEKYGLDVKMLHQRFPGLIVAQLSAWGTHGPWGQRRGFDSLVQAASGIAVLESKDDGATPGALPVQALDHSAGHFLAAAVATALRAQRSTGGSFEISISLAQLAEEFLSAGPVEKRLSAASVQHLPTVSVELDTTAQEAPVVMTCAPPVLAFPGAFTEYQSPVHSWGTDAPFWR</sequence>
<keyword evidence="3" id="KW-1185">Reference proteome</keyword>
<dbReference type="PANTHER" id="PTHR48228:SF4">
    <property type="entry name" value="BLR3030 PROTEIN"/>
    <property type="match status" value="1"/>
</dbReference>
<dbReference type="RefSeq" id="WP_052499944.1">
    <property type="nucleotide sequence ID" value="NZ_LXEY01000111.1"/>
</dbReference>
<proteinExistence type="predicted"/>
<dbReference type="EMBL" id="LXEY01000111">
    <property type="protein sequence ID" value="OAV52166.1"/>
    <property type="molecule type" value="Genomic_DNA"/>
</dbReference>
<dbReference type="OrthoDB" id="9058532at2"/>
<dbReference type="STRING" id="1837282.A6F49_01215"/>